<evidence type="ECO:0000256" key="1">
    <source>
        <dbReference type="SAM" id="MobiDB-lite"/>
    </source>
</evidence>
<feature type="region of interest" description="Disordered" evidence="1">
    <location>
        <begin position="415"/>
        <end position="476"/>
    </location>
</feature>
<sequence length="476" mass="54271">MLPYLCKLELHEHYYIQGPAGCETDAAQLFAVMSRCIHVSCCFQKHIWEIVSAGKVAIIGVYVGRDKTRWSWEEIINKRLGFFTEVESTVLNKEPIYLKAYVLMDGWRYVPVIKRFLLHFMREGDQGTDIFFKENPLDFYTTVFTSAERAAFHYQNGGPLRGGNPLSSSNMKAALAYMDQKLLKLRAQSDFLEIHRLLLFRSLISDDTLHVVEAWRMFHSIAVRAEYVSSLAQSLADLVEFELEYTKFSNVEVSTITPMDGQDTASAAIAKKASPVNLGVVSTMLTALMSQAHVVSSERVSMLANSLPDYLTQKLSTVTEKDRRTGYVYPIIDERTISTLEEIAQMFLNVKVTIGCDVHNASDNAVALFNTIEARQEYRPGSVDSQILNDPQVYPFIFICVCVCMDECWKERVTKEEGKDGQKNRKKKKRGESLESRTRKRHHQKADVLRGRGKGRQRKSKQEGDTHTRKEIYGEV</sequence>
<name>A0AAV4BGY3_9GAST</name>
<accession>A0AAV4BGY3</accession>
<keyword evidence="3" id="KW-1185">Reference proteome</keyword>
<comment type="caution">
    <text evidence="2">The sequence shown here is derived from an EMBL/GenBank/DDBJ whole genome shotgun (WGS) entry which is preliminary data.</text>
</comment>
<dbReference type="AlphaFoldDB" id="A0AAV4BGY3"/>
<feature type="compositionally biased region" description="Basic and acidic residues" evidence="1">
    <location>
        <begin position="460"/>
        <end position="476"/>
    </location>
</feature>
<evidence type="ECO:0000313" key="3">
    <source>
        <dbReference type="Proteomes" id="UP000735302"/>
    </source>
</evidence>
<reference evidence="2 3" key="1">
    <citation type="journal article" date="2021" name="Elife">
        <title>Chloroplast acquisition without the gene transfer in kleptoplastic sea slugs, Plakobranchus ocellatus.</title>
        <authorList>
            <person name="Maeda T."/>
            <person name="Takahashi S."/>
            <person name="Yoshida T."/>
            <person name="Shimamura S."/>
            <person name="Takaki Y."/>
            <person name="Nagai Y."/>
            <person name="Toyoda A."/>
            <person name="Suzuki Y."/>
            <person name="Arimoto A."/>
            <person name="Ishii H."/>
            <person name="Satoh N."/>
            <person name="Nishiyama T."/>
            <person name="Hasebe M."/>
            <person name="Maruyama T."/>
            <person name="Minagawa J."/>
            <person name="Obokata J."/>
            <person name="Shigenobu S."/>
        </authorList>
    </citation>
    <scope>NUCLEOTIDE SEQUENCE [LARGE SCALE GENOMIC DNA]</scope>
</reference>
<proteinExistence type="predicted"/>
<dbReference type="Proteomes" id="UP000735302">
    <property type="component" value="Unassembled WGS sequence"/>
</dbReference>
<evidence type="ECO:0000313" key="2">
    <source>
        <dbReference type="EMBL" id="GFO22601.1"/>
    </source>
</evidence>
<dbReference type="EMBL" id="BLXT01005425">
    <property type="protein sequence ID" value="GFO22601.1"/>
    <property type="molecule type" value="Genomic_DNA"/>
</dbReference>
<protein>
    <submittedName>
        <fullName evidence="2">Uncharacterized protein</fullName>
    </submittedName>
</protein>
<organism evidence="2 3">
    <name type="scientific">Plakobranchus ocellatus</name>
    <dbReference type="NCBI Taxonomy" id="259542"/>
    <lineage>
        <taxon>Eukaryota</taxon>
        <taxon>Metazoa</taxon>
        <taxon>Spiralia</taxon>
        <taxon>Lophotrochozoa</taxon>
        <taxon>Mollusca</taxon>
        <taxon>Gastropoda</taxon>
        <taxon>Heterobranchia</taxon>
        <taxon>Euthyneura</taxon>
        <taxon>Panpulmonata</taxon>
        <taxon>Sacoglossa</taxon>
        <taxon>Placobranchoidea</taxon>
        <taxon>Plakobranchidae</taxon>
        <taxon>Plakobranchus</taxon>
    </lineage>
</organism>
<gene>
    <name evidence="2" type="ORF">PoB_004910600</name>
</gene>